<dbReference type="EMBL" id="KI912111">
    <property type="protein sequence ID" value="ETS83808.1"/>
    <property type="molecule type" value="Genomic_DNA"/>
</dbReference>
<reference evidence="3" key="1">
    <citation type="journal article" date="2015" name="BMC Genomics">
        <title>Genomic and transcriptomic analysis of the endophytic fungus Pestalotiopsis fici reveals its lifestyle and high potential for synthesis of natural products.</title>
        <authorList>
            <person name="Wang X."/>
            <person name="Zhang X."/>
            <person name="Liu L."/>
            <person name="Xiang M."/>
            <person name="Wang W."/>
            <person name="Sun X."/>
            <person name="Che Y."/>
            <person name="Guo L."/>
            <person name="Liu G."/>
            <person name="Guo L."/>
            <person name="Wang C."/>
            <person name="Yin W.B."/>
            <person name="Stadler M."/>
            <person name="Zhang X."/>
            <person name="Liu X."/>
        </authorList>
    </citation>
    <scope>NUCLEOTIDE SEQUENCE [LARGE SCALE GENOMIC DNA]</scope>
    <source>
        <strain evidence="3">W106-1 / CGMCC3.15140</strain>
    </source>
</reference>
<feature type="domain" description="Heterokaryon incompatibility" evidence="1">
    <location>
        <begin position="266"/>
        <end position="411"/>
    </location>
</feature>
<dbReference type="Proteomes" id="UP000030651">
    <property type="component" value="Unassembled WGS sequence"/>
</dbReference>
<dbReference type="InParanoid" id="W3XCJ0"/>
<keyword evidence="3" id="KW-1185">Reference proteome</keyword>
<sequence length="842" mass="95828">MSSSEDDSSPDTCSTCSRYAREGRLDFSKSAVAASAAVHQECSECDAFEIDESQLCGFCIHIRPSHLLTCRCVHDLYRTKVSSIEGEYNIVMGTLSELKSRQRGCAFCRWCVEAIQANARLFEYNVEEYETIRIERDIWIELRNLRKGATILGREAHAYVSVKAKTYRSYLDSDQRFHIGHNKGYWKTSVATENVKLADSSPHSFGDFSLASSIADWATVRQWKSVCEKDHGACGERAASELPAHFRLIDVTSRYIIDITTSPPSFFALSYVWGAGSEDEMTLRQNNLVDLQKPGSLHELPRTIVDAMRVCEQLGQRYLWVDRLCIVQDDKQDKYGQIRSLEAIYSRAELVIIAASGDDMQSGLPGVDNTFPRQQYQFATDVFGFTLVNKLHDFSSALRTVWNDRGWTYQEAVLARRKLYFTAAEIWFECAEGIKRQNEYSTTWPKARGYQARSYTNAGSSGDDFEDYRYHLGQYSRRILTYPSDVYHAFRGIEAAFYPGSEIIHGLPACDFSRALLWSPYNRPELQERQCSDQEIVLPSWSWASLIGAIETCGLFGTNKKYYMHGSFYCSLCKWETSENQDDQQALRQINSIHDEDVWKELDKIFARELGFDKRPNHRQVLALAWAKGCIEADVPNDLFQHDFDPRRLRSSSSISAKELALRWPTLQDFWTEVRKRNYCTEDPPGPPTLEKGHILTRTQSSTLRVEYEGKSAEDAYSTEKFLIRHAPTGAGSVEIIGSLLGAGEYKLRGTMPQGQVANVDFIALALGYMPGTITMKLDRETQRGNRFHQDQSSYLLFEDQPGVIVMAVTWTGSIARRLALGWVTLQGWVDSKPTFRRVVLA</sequence>
<dbReference type="HOGENOM" id="CLU_003953_7_0_1"/>
<dbReference type="KEGG" id="pfy:PFICI_05684"/>
<dbReference type="InterPro" id="IPR010730">
    <property type="entry name" value="HET"/>
</dbReference>
<dbReference type="GeneID" id="19270697"/>
<dbReference type="OrthoDB" id="2958217at2759"/>
<gene>
    <name evidence="2" type="ORF">PFICI_05684</name>
</gene>
<dbReference type="OMA" id="TKRELTW"/>
<dbReference type="eggNOG" id="ENOG502SPK6">
    <property type="taxonomic scope" value="Eukaryota"/>
</dbReference>
<proteinExistence type="predicted"/>
<evidence type="ECO:0000259" key="1">
    <source>
        <dbReference type="Pfam" id="PF06985"/>
    </source>
</evidence>
<protein>
    <recommendedName>
        <fullName evidence="1">Heterokaryon incompatibility domain-containing protein</fullName>
    </recommendedName>
</protein>
<dbReference type="Pfam" id="PF06985">
    <property type="entry name" value="HET"/>
    <property type="match status" value="1"/>
</dbReference>
<accession>W3XCJ0</accession>
<organism evidence="2 3">
    <name type="scientific">Pestalotiopsis fici (strain W106-1 / CGMCC3.15140)</name>
    <dbReference type="NCBI Taxonomy" id="1229662"/>
    <lineage>
        <taxon>Eukaryota</taxon>
        <taxon>Fungi</taxon>
        <taxon>Dikarya</taxon>
        <taxon>Ascomycota</taxon>
        <taxon>Pezizomycotina</taxon>
        <taxon>Sordariomycetes</taxon>
        <taxon>Xylariomycetidae</taxon>
        <taxon>Amphisphaeriales</taxon>
        <taxon>Sporocadaceae</taxon>
        <taxon>Pestalotiopsis</taxon>
    </lineage>
</organism>
<name>W3XCJ0_PESFW</name>
<dbReference type="RefSeq" id="XP_007832456.1">
    <property type="nucleotide sequence ID" value="XM_007834265.1"/>
</dbReference>
<dbReference type="AlphaFoldDB" id="W3XCJ0"/>
<dbReference type="STRING" id="1229662.W3XCJ0"/>
<dbReference type="PANTHER" id="PTHR33112">
    <property type="entry name" value="DOMAIN PROTEIN, PUTATIVE-RELATED"/>
    <property type="match status" value="1"/>
</dbReference>
<evidence type="ECO:0000313" key="3">
    <source>
        <dbReference type="Proteomes" id="UP000030651"/>
    </source>
</evidence>
<dbReference type="PANTHER" id="PTHR33112:SF1">
    <property type="entry name" value="HETEROKARYON INCOMPATIBILITY DOMAIN-CONTAINING PROTEIN"/>
    <property type="match status" value="1"/>
</dbReference>
<evidence type="ECO:0000313" key="2">
    <source>
        <dbReference type="EMBL" id="ETS83808.1"/>
    </source>
</evidence>